<evidence type="ECO:0000256" key="1">
    <source>
        <dbReference type="SAM" id="SignalP"/>
    </source>
</evidence>
<keyword evidence="1" id="KW-0732">Signal</keyword>
<evidence type="ECO:0000313" key="3">
    <source>
        <dbReference type="Proteomes" id="UP000215563"/>
    </source>
</evidence>
<sequence>MTRGKRAWWLLALITGVSLPVSGCSTGVAAKCKKAFAAAAMSVDGVASATWDCSEQFGGGWQRGDVVVEAADKAAAIVVMEAVVRAFAASPDIEGRWSTPQECKTRDRSIIVSAGDLGFRAVPTVKEVRERYGITPG</sequence>
<gene>
    <name evidence="2" type="ORF">CFP75_09450</name>
</gene>
<evidence type="ECO:0008006" key="4">
    <source>
        <dbReference type="Google" id="ProtNLM"/>
    </source>
</evidence>
<feature type="chain" id="PRO_5038959435" description="Lipoprotein" evidence="1">
    <location>
        <begin position="24"/>
        <end position="137"/>
    </location>
</feature>
<organism evidence="2 3">
    <name type="scientific">Amycolatopsis alba DSM 44262</name>
    <dbReference type="NCBI Taxonomy" id="1125972"/>
    <lineage>
        <taxon>Bacteria</taxon>
        <taxon>Bacillati</taxon>
        <taxon>Actinomycetota</taxon>
        <taxon>Actinomycetes</taxon>
        <taxon>Pseudonocardiales</taxon>
        <taxon>Pseudonocardiaceae</taxon>
        <taxon>Amycolatopsis</taxon>
    </lineage>
</organism>
<proteinExistence type="predicted"/>
<dbReference type="Proteomes" id="UP000215563">
    <property type="component" value="Unassembled WGS sequence"/>
</dbReference>
<feature type="signal peptide" evidence="1">
    <location>
        <begin position="1"/>
        <end position="23"/>
    </location>
</feature>
<evidence type="ECO:0000313" key="2">
    <source>
        <dbReference type="EMBL" id="OXM52672.1"/>
    </source>
</evidence>
<keyword evidence="3" id="KW-1185">Reference proteome</keyword>
<reference evidence="2 3" key="1">
    <citation type="submission" date="2017-07" db="EMBL/GenBank/DDBJ databases">
        <title>Amycolatopsis alba DSM 44262 Genome sequencing and assembly.</title>
        <authorList>
            <person name="Kaur N."/>
            <person name="Mayilraj S."/>
        </authorList>
    </citation>
    <scope>NUCLEOTIDE SEQUENCE [LARGE SCALE GENOMIC DNA]</scope>
    <source>
        <strain evidence="2 3">DSM 44262</strain>
    </source>
</reference>
<dbReference type="OrthoDB" id="5148869at2"/>
<name>A0A229S158_AMYAL</name>
<protein>
    <recommendedName>
        <fullName evidence="4">Lipoprotein</fullName>
    </recommendedName>
</protein>
<dbReference type="AlphaFoldDB" id="A0A229S158"/>
<comment type="caution">
    <text evidence="2">The sequence shown here is derived from an EMBL/GenBank/DDBJ whole genome shotgun (WGS) entry which is preliminary data.</text>
</comment>
<dbReference type="RefSeq" id="WP_039793879.1">
    <property type="nucleotide sequence ID" value="NZ_KB913032.1"/>
</dbReference>
<accession>A0A229S158</accession>
<dbReference type="EMBL" id="NMQU01000025">
    <property type="protein sequence ID" value="OXM52672.1"/>
    <property type="molecule type" value="Genomic_DNA"/>
</dbReference>